<evidence type="ECO:0000256" key="1">
    <source>
        <dbReference type="ARBA" id="ARBA00005298"/>
    </source>
</evidence>
<name>A0ABP0GSY0_CLALP</name>
<dbReference type="Pfam" id="PF00339">
    <property type="entry name" value="Arrestin_N"/>
    <property type="match status" value="1"/>
</dbReference>
<dbReference type="EMBL" id="CAWYQH010000141">
    <property type="protein sequence ID" value="CAK8694839.1"/>
    <property type="molecule type" value="Genomic_DNA"/>
</dbReference>
<dbReference type="InterPro" id="IPR011021">
    <property type="entry name" value="Arrestin-like_N"/>
</dbReference>
<dbReference type="Proteomes" id="UP001642483">
    <property type="component" value="Unassembled WGS sequence"/>
</dbReference>
<dbReference type="InterPro" id="IPR014756">
    <property type="entry name" value="Ig_E-set"/>
</dbReference>
<comment type="similarity">
    <text evidence="1">Belongs to the arrestin family.</text>
</comment>
<dbReference type="Pfam" id="PF02752">
    <property type="entry name" value="Arrestin_C"/>
    <property type="match status" value="1"/>
</dbReference>
<feature type="domain" description="Arrestin-like N-terminal" evidence="3">
    <location>
        <begin position="13"/>
        <end position="132"/>
    </location>
</feature>
<evidence type="ECO:0000313" key="5">
    <source>
        <dbReference type="EMBL" id="CAK8694839.1"/>
    </source>
</evidence>
<feature type="region of interest" description="Disordered" evidence="2">
    <location>
        <begin position="356"/>
        <end position="377"/>
    </location>
</feature>
<dbReference type="InterPro" id="IPR050357">
    <property type="entry name" value="Arrestin_domain-protein"/>
</dbReference>
<dbReference type="SUPFAM" id="SSF81296">
    <property type="entry name" value="E set domains"/>
    <property type="match status" value="2"/>
</dbReference>
<accession>A0ABP0GSY0</accession>
<dbReference type="Gene3D" id="2.60.40.640">
    <property type="match status" value="2"/>
</dbReference>
<keyword evidence="6" id="KW-1185">Reference proteome</keyword>
<evidence type="ECO:0008006" key="7">
    <source>
        <dbReference type="Google" id="ProtNLM"/>
    </source>
</evidence>
<dbReference type="PANTHER" id="PTHR11188:SF17">
    <property type="entry name" value="FI21816P1"/>
    <property type="match status" value="1"/>
</dbReference>
<gene>
    <name evidence="5" type="ORF">CVLEPA_LOCUS28165</name>
</gene>
<dbReference type="PANTHER" id="PTHR11188">
    <property type="entry name" value="ARRESTIN DOMAIN CONTAINING PROTEIN"/>
    <property type="match status" value="1"/>
</dbReference>
<evidence type="ECO:0000259" key="4">
    <source>
        <dbReference type="Pfam" id="PF02752"/>
    </source>
</evidence>
<sequence length="377" mass="42529">MIGSTKISPNQISISLSGDTNMFQPGDVVNGFISLHLDKALKIREITVSMVGWCETGWHTSGKDRNIYKEEEEYCCKRSLLWGSRNRDTRILAGEYVKPFVFQLPTNCPSTFQSKHGYVWYIVQVQCRLPGMFGSVKPVTRPIYVYDPVVVSADPSIAELPCLPLPIEGEKQGENFLWMKKPVLSAKIFLDRSAYAPGDQILIDGYLCNKSNSPMNCTLSLNQHIICYARSTTGVLHRSPLKAMEKTTTVATWRPETLLPHEKRNYIDEPTINIPSKNIVSTWLRNCSFLEVHYSLTLLCYTSGFHSTKLVIKNIMLVIGERRKTNLHYHSSMSTTSSSYASDPSDLVEVTIKDIEGSPPSYDEVMSTETKDSSFWA</sequence>
<dbReference type="InterPro" id="IPR014752">
    <property type="entry name" value="Arrestin-like_C"/>
</dbReference>
<evidence type="ECO:0000259" key="3">
    <source>
        <dbReference type="Pfam" id="PF00339"/>
    </source>
</evidence>
<evidence type="ECO:0000313" key="6">
    <source>
        <dbReference type="Proteomes" id="UP001642483"/>
    </source>
</evidence>
<evidence type="ECO:0000256" key="2">
    <source>
        <dbReference type="SAM" id="MobiDB-lite"/>
    </source>
</evidence>
<reference evidence="5 6" key="1">
    <citation type="submission" date="2024-02" db="EMBL/GenBank/DDBJ databases">
        <authorList>
            <person name="Daric V."/>
            <person name="Darras S."/>
        </authorList>
    </citation>
    <scope>NUCLEOTIDE SEQUENCE [LARGE SCALE GENOMIC DNA]</scope>
</reference>
<organism evidence="5 6">
    <name type="scientific">Clavelina lepadiformis</name>
    <name type="common">Light-bulb sea squirt</name>
    <name type="synonym">Ascidia lepadiformis</name>
    <dbReference type="NCBI Taxonomy" id="159417"/>
    <lineage>
        <taxon>Eukaryota</taxon>
        <taxon>Metazoa</taxon>
        <taxon>Chordata</taxon>
        <taxon>Tunicata</taxon>
        <taxon>Ascidiacea</taxon>
        <taxon>Aplousobranchia</taxon>
        <taxon>Clavelinidae</taxon>
        <taxon>Clavelina</taxon>
    </lineage>
</organism>
<feature type="domain" description="Arrestin C-terminal-like" evidence="4">
    <location>
        <begin position="184"/>
        <end position="320"/>
    </location>
</feature>
<proteinExistence type="inferred from homology"/>
<protein>
    <recommendedName>
        <fullName evidence="7">Arrestin C-terminal-like domain-containing protein</fullName>
    </recommendedName>
</protein>
<dbReference type="InterPro" id="IPR011022">
    <property type="entry name" value="Arrestin_C-like"/>
</dbReference>
<comment type="caution">
    <text evidence="5">The sequence shown here is derived from an EMBL/GenBank/DDBJ whole genome shotgun (WGS) entry which is preliminary data.</text>
</comment>